<proteinExistence type="inferred from homology"/>
<reference evidence="7" key="2">
    <citation type="submission" date="2021-04" db="EMBL/GenBank/DDBJ databases">
        <authorList>
            <person name="Gilroy R."/>
        </authorList>
    </citation>
    <scope>NUCLEOTIDE SEQUENCE</scope>
    <source>
        <strain evidence="7">CHK185-1770</strain>
    </source>
</reference>
<name>A0A9D2SDV1_9FIRM</name>
<sequence length="216" mass="24272">MELLFFYSCIALPLWAAQFALYFFLRSAGRMKESLVAKCAGSFLAVGSAALGLLSQGELPLAQGIFWFFVLCTLADALLEISFVPGMLVFGAAHVCLIFWLWERVALMWICLILWAAVYILTAILFRKELPTLGKLTVPFLVYPALLGGSLALAVPHMLFSNLRWWPVALGTVLFYISDMLVAKNQLSHWDDKWQKPIMALYWAALYLISLGLWVV</sequence>
<comment type="similarity">
    <text evidence="2">Belongs to the TMEM86 family.</text>
</comment>
<dbReference type="GO" id="GO:0016020">
    <property type="term" value="C:membrane"/>
    <property type="evidence" value="ECO:0007669"/>
    <property type="project" value="UniProtKB-SubCell"/>
</dbReference>
<feature type="transmembrane region" description="Helical" evidence="6">
    <location>
        <begin position="194"/>
        <end position="215"/>
    </location>
</feature>
<keyword evidence="5 6" id="KW-0472">Membrane</keyword>
<dbReference type="EMBL" id="DWXG01000004">
    <property type="protein sequence ID" value="HJB97020.1"/>
    <property type="molecule type" value="Genomic_DNA"/>
</dbReference>
<comment type="subcellular location">
    <subcellularLocation>
        <location evidence="1">Membrane</location>
        <topology evidence="1">Multi-pass membrane protein</topology>
    </subcellularLocation>
</comment>
<keyword evidence="3 6" id="KW-0812">Transmembrane</keyword>
<feature type="transmembrane region" description="Helical" evidence="6">
    <location>
        <begin position="138"/>
        <end position="159"/>
    </location>
</feature>
<protein>
    <submittedName>
        <fullName evidence="7">Lysoplasmalogenase</fullName>
    </submittedName>
</protein>
<evidence type="ECO:0000313" key="7">
    <source>
        <dbReference type="EMBL" id="HJB97020.1"/>
    </source>
</evidence>
<evidence type="ECO:0000313" key="8">
    <source>
        <dbReference type="Proteomes" id="UP000826793"/>
    </source>
</evidence>
<dbReference type="GO" id="GO:0016787">
    <property type="term" value="F:hydrolase activity"/>
    <property type="evidence" value="ECO:0007669"/>
    <property type="project" value="TreeGrafter"/>
</dbReference>
<evidence type="ECO:0000256" key="1">
    <source>
        <dbReference type="ARBA" id="ARBA00004141"/>
    </source>
</evidence>
<feature type="transmembrane region" description="Helical" evidence="6">
    <location>
        <begin position="165"/>
        <end position="182"/>
    </location>
</feature>
<dbReference type="PANTHER" id="PTHR31885:SF6">
    <property type="entry name" value="GH04784P"/>
    <property type="match status" value="1"/>
</dbReference>
<evidence type="ECO:0000256" key="4">
    <source>
        <dbReference type="ARBA" id="ARBA00022989"/>
    </source>
</evidence>
<comment type="caution">
    <text evidence="7">The sequence shown here is derived from an EMBL/GenBank/DDBJ whole genome shotgun (WGS) entry which is preliminary data.</text>
</comment>
<feature type="transmembrane region" description="Helical" evidence="6">
    <location>
        <begin position="35"/>
        <end position="55"/>
    </location>
</feature>
<evidence type="ECO:0000256" key="5">
    <source>
        <dbReference type="ARBA" id="ARBA00023136"/>
    </source>
</evidence>
<feature type="transmembrane region" description="Helical" evidence="6">
    <location>
        <begin position="106"/>
        <end position="126"/>
    </location>
</feature>
<keyword evidence="4 6" id="KW-1133">Transmembrane helix</keyword>
<reference evidence="7" key="1">
    <citation type="journal article" date="2021" name="PeerJ">
        <title>Extensive microbial diversity within the chicken gut microbiome revealed by metagenomics and culture.</title>
        <authorList>
            <person name="Gilroy R."/>
            <person name="Ravi A."/>
            <person name="Getino M."/>
            <person name="Pursley I."/>
            <person name="Horton D.L."/>
            <person name="Alikhan N.F."/>
            <person name="Baker D."/>
            <person name="Gharbi K."/>
            <person name="Hall N."/>
            <person name="Watson M."/>
            <person name="Adriaenssens E.M."/>
            <person name="Foster-Nyarko E."/>
            <person name="Jarju S."/>
            <person name="Secka A."/>
            <person name="Antonio M."/>
            <person name="Oren A."/>
            <person name="Chaudhuri R.R."/>
            <person name="La Ragione R."/>
            <person name="Hildebrand F."/>
            <person name="Pallen M.J."/>
        </authorList>
    </citation>
    <scope>NUCLEOTIDE SEQUENCE</scope>
    <source>
        <strain evidence="7">CHK185-1770</strain>
    </source>
</reference>
<dbReference type="InterPro" id="IPR012506">
    <property type="entry name" value="TMEM86B-like"/>
</dbReference>
<accession>A0A9D2SDV1</accession>
<dbReference type="Pfam" id="PF07947">
    <property type="entry name" value="YhhN"/>
    <property type="match status" value="1"/>
</dbReference>
<evidence type="ECO:0000256" key="6">
    <source>
        <dbReference type="SAM" id="Phobius"/>
    </source>
</evidence>
<evidence type="ECO:0000256" key="2">
    <source>
        <dbReference type="ARBA" id="ARBA00007375"/>
    </source>
</evidence>
<feature type="transmembrane region" description="Helical" evidence="6">
    <location>
        <begin position="67"/>
        <end position="100"/>
    </location>
</feature>
<organism evidence="7 8">
    <name type="scientific">Candidatus Acutalibacter pullicola</name>
    <dbReference type="NCBI Taxonomy" id="2838417"/>
    <lineage>
        <taxon>Bacteria</taxon>
        <taxon>Bacillati</taxon>
        <taxon>Bacillota</taxon>
        <taxon>Clostridia</taxon>
        <taxon>Eubacteriales</taxon>
        <taxon>Acutalibacteraceae</taxon>
        <taxon>Acutalibacter</taxon>
    </lineage>
</organism>
<dbReference type="AlphaFoldDB" id="A0A9D2SDV1"/>
<evidence type="ECO:0000256" key="3">
    <source>
        <dbReference type="ARBA" id="ARBA00022692"/>
    </source>
</evidence>
<gene>
    <name evidence="7" type="ORF">H9710_00370</name>
</gene>
<dbReference type="Proteomes" id="UP000826793">
    <property type="component" value="Unassembled WGS sequence"/>
</dbReference>
<dbReference type="PANTHER" id="PTHR31885">
    <property type="entry name" value="GH04784P"/>
    <property type="match status" value="1"/>
</dbReference>